<evidence type="ECO:0000256" key="1">
    <source>
        <dbReference type="SAM" id="Phobius"/>
    </source>
</evidence>
<reference evidence="2 3" key="1">
    <citation type="submission" date="2020-02" db="EMBL/GenBank/DDBJ databases">
        <authorList>
            <person name="Kim M.K."/>
        </authorList>
    </citation>
    <scope>NUCLEOTIDE SEQUENCE [LARGE SCALE GENOMIC DNA]</scope>
    <source>
        <strain evidence="2 3">17J57-3</strain>
    </source>
</reference>
<dbReference type="Proteomes" id="UP000482155">
    <property type="component" value="Unassembled WGS sequence"/>
</dbReference>
<accession>A0A6B3SU76</accession>
<evidence type="ECO:0000313" key="3">
    <source>
        <dbReference type="Proteomes" id="UP000482155"/>
    </source>
</evidence>
<sequence length="246" mass="25672">MPINYLARLTSRERTASANVHLGIVLAFIAGALNAGGFLAIGQYTSHMTGIVSSAADNLVLGNVGLATAAALSLCSFVAGAATTALLVNHARRRSARNIYSAPLQLEAALLLAFGFAGASLQHHEIISISLIAILLCFTMGLQNALVTKISNAEIRTTHITGLVTDIGIEIGKLIYWNRRRDVSLHVVLANRNRLKVQAALASSFFAGGVGGALGFKHAGFYSTILLALPLVAMSLASSLQPGAPD</sequence>
<dbReference type="Pfam" id="PF06912">
    <property type="entry name" value="DUF1275"/>
    <property type="match status" value="1"/>
</dbReference>
<dbReference type="RefSeq" id="WP_163963628.1">
    <property type="nucleotide sequence ID" value="NZ_JAAIVB010000041.1"/>
</dbReference>
<gene>
    <name evidence="2" type="ORF">G3574_12615</name>
</gene>
<feature type="transmembrane region" description="Helical" evidence="1">
    <location>
        <begin position="20"/>
        <end position="44"/>
    </location>
</feature>
<feature type="transmembrane region" description="Helical" evidence="1">
    <location>
        <begin position="199"/>
        <end position="216"/>
    </location>
</feature>
<proteinExistence type="predicted"/>
<keyword evidence="1" id="KW-0472">Membrane</keyword>
<feature type="transmembrane region" description="Helical" evidence="1">
    <location>
        <begin position="100"/>
        <end position="120"/>
    </location>
</feature>
<feature type="transmembrane region" description="Helical" evidence="1">
    <location>
        <begin position="64"/>
        <end position="88"/>
    </location>
</feature>
<keyword evidence="1" id="KW-0812">Transmembrane</keyword>
<keyword evidence="3" id="KW-1185">Reference proteome</keyword>
<evidence type="ECO:0000313" key="2">
    <source>
        <dbReference type="EMBL" id="NEX61922.1"/>
    </source>
</evidence>
<comment type="caution">
    <text evidence="2">The sequence shown here is derived from an EMBL/GenBank/DDBJ whole genome shotgun (WGS) entry which is preliminary data.</text>
</comment>
<dbReference type="AlphaFoldDB" id="A0A6B3SU76"/>
<protein>
    <submittedName>
        <fullName evidence="2">DUF1275 domain-containing protein</fullName>
    </submittedName>
</protein>
<dbReference type="PANTHER" id="PTHR37314:SF4">
    <property type="entry name" value="UPF0700 TRANSMEMBRANE PROTEIN YOAK"/>
    <property type="match status" value="1"/>
</dbReference>
<dbReference type="InterPro" id="IPR010699">
    <property type="entry name" value="DUF1275"/>
</dbReference>
<name>A0A6B3SU76_9BURK</name>
<dbReference type="PANTHER" id="PTHR37314">
    <property type="entry name" value="SLR0142 PROTEIN"/>
    <property type="match status" value="1"/>
</dbReference>
<feature type="transmembrane region" description="Helical" evidence="1">
    <location>
        <begin position="126"/>
        <end position="147"/>
    </location>
</feature>
<organism evidence="2 3">
    <name type="scientific">Noviherbaspirillum galbum</name>
    <dbReference type="NCBI Taxonomy" id="2709383"/>
    <lineage>
        <taxon>Bacteria</taxon>
        <taxon>Pseudomonadati</taxon>
        <taxon>Pseudomonadota</taxon>
        <taxon>Betaproteobacteria</taxon>
        <taxon>Burkholderiales</taxon>
        <taxon>Oxalobacteraceae</taxon>
        <taxon>Noviherbaspirillum</taxon>
    </lineage>
</organism>
<keyword evidence="1" id="KW-1133">Transmembrane helix</keyword>
<dbReference type="EMBL" id="JAAIVB010000041">
    <property type="protein sequence ID" value="NEX61922.1"/>
    <property type="molecule type" value="Genomic_DNA"/>
</dbReference>